<keyword evidence="9" id="KW-1185">Reference proteome</keyword>
<accession>A0ABD3BC13</accession>
<dbReference type="GO" id="GO:0003677">
    <property type="term" value="F:DNA binding"/>
    <property type="evidence" value="ECO:0007669"/>
    <property type="project" value="UniProtKB-KW"/>
</dbReference>
<comment type="subcellular location">
    <subcellularLocation>
        <location evidence="1">Nucleus</location>
    </subcellularLocation>
</comment>
<organism evidence="8 9">
    <name type="scientific">Castilleja foliolosa</name>
    <dbReference type="NCBI Taxonomy" id="1961234"/>
    <lineage>
        <taxon>Eukaryota</taxon>
        <taxon>Viridiplantae</taxon>
        <taxon>Streptophyta</taxon>
        <taxon>Embryophyta</taxon>
        <taxon>Tracheophyta</taxon>
        <taxon>Spermatophyta</taxon>
        <taxon>Magnoliopsida</taxon>
        <taxon>eudicotyledons</taxon>
        <taxon>Gunneridae</taxon>
        <taxon>Pentapetalae</taxon>
        <taxon>asterids</taxon>
        <taxon>lamiids</taxon>
        <taxon>Lamiales</taxon>
        <taxon>Orobanchaceae</taxon>
        <taxon>Pedicularideae</taxon>
        <taxon>Castillejinae</taxon>
        <taxon>Castilleja</taxon>
    </lineage>
</organism>
<evidence type="ECO:0000313" key="8">
    <source>
        <dbReference type="EMBL" id="KAL3614380.1"/>
    </source>
</evidence>
<name>A0ABD3BC13_9LAMI</name>
<keyword evidence="3" id="KW-0238">DNA-binding</keyword>
<dbReference type="PANTHER" id="PTHR11945:SF776">
    <property type="entry name" value="AGAMOUS-LIKE 50-RELATED"/>
    <property type="match status" value="1"/>
</dbReference>
<keyword evidence="6" id="KW-0175">Coiled coil</keyword>
<dbReference type="GO" id="GO:0005634">
    <property type="term" value="C:nucleus"/>
    <property type="evidence" value="ECO:0007669"/>
    <property type="project" value="UniProtKB-SubCell"/>
</dbReference>
<evidence type="ECO:0000256" key="3">
    <source>
        <dbReference type="ARBA" id="ARBA00023125"/>
    </source>
</evidence>
<reference evidence="9" key="1">
    <citation type="journal article" date="2024" name="IScience">
        <title>Strigolactones Initiate the Formation of Haustorium-like Structures in Castilleja.</title>
        <authorList>
            <person name="Buerger M."/>
            <person name="Peterson D."/>
            <person name="Chory J."/>
        </authorList>
    </citation>
    <scope>NUCLEOTIDE SEQUENCE [LARGE SCALE GENOMIC DNA]</scope>
</reference>
<dbReference type="PROSITE" id="PS50066">
    <property type="entry name" value="MADS_BOX_2"/>
    <property type="match status" value="1"/>
</dbReference>
<protein>
    <recommendedName>
        <fullName evidence="7">MADS-box domain-containing protein</fullName>
    </recommendedName>
</protein>
<evidence type="ECO:0000256" key="1">
    <source>
        <dbReference type="ARBA" id="ARBA00004123"/>
    </source>
</evidence>
<evidence type="ECO:0000313" key="9">
    <source>
        <dbReference type="Proteomes" id="UP001632038"/>
    </source>
</evidence>
<keyword evidence="4" id="KW-0804">Transcription</keyword>
<dbReference type="SMART" id="SM00432">
    <property type="entry name" value="MADS"/>
    <property type="match status" value="1"/>
</dbReference>
<keyword evidence="5" id="KW-0539">Nucleus</keyword>
<dbReference type="FunFam" id="3.40.1810.10:FF:000006">
    <property type="entry name" value="Agamous-like MADS-box protein AGL62"/>
    <property type="match status" value="1"/>
</dbReference>
<feature type="domain" description="MADS-box" evidence="7">
    <location>
        <begin position="14"/>
        <end position="74"/>
    </location>
</feature>
<sequence length="314" mass="34633">MSSSNQAAPPRKSRGRQKVTMVKMSNESNLQVTFSKRRAGLFKKCSELCTLCGSEAAIVVFSPANKVFCFGHPNVQTVIDKFEHLNFPQSPIPSNKARSQLIIEAHRNSTLRELNFELTQVETLLKAEKRRAEELDSLRKSGQKEGWFFGNSFDGFNFGQLRVLKESIMGFKKNLDVKVQNDMLALANPHPNIYPNKGNPSVNRVFGDNNFSDWATTFNKNVQMSLGSNGLNPNYNYHGAIGVSENIGLFGGPKSTGNVYGSIDDEALENPIITNNISTTGLAPVEHYIPNGGGNSNITGFGSYNMAPFDPKLF</sequence>
<dbReference type="SUPFAM" id="SSF55455">
    <property type="entry name" value="SRF-like"/>
    <property type="match status" value="1"/>
</dbReference>
<dbReference type="Pfam" id="PF00319">
    <property type="entry name" value="SRF-TF"/>
    <property type="match status" value="1"/>
</dbReference>
<dbReference type="PRINTS" id="PR00404">
    <property type="entry name" value="MADSDOMAIN"/>
</dbReference>
<evidence type="ECO:0000256" key="4">
    <source>
        <dbReference type="ARBA" id="ARBA00023163"/>
    </source>
</evidence>
<dbReference type="Proteomes" id="UP001632038">
    <property type="component" value="Unassembled WGS sequence"/>
</dbReference>
<evidence type="ECO:0000256" key="6">
    <source>
        <dbReference type="SAM" id="Coils"/>
    </source>
</evidence>
<proteinExistence type="predicted"/>
<dbReference type="EMBL" id="JAVIJP010000107">
    <property type="protein sequence ID" value="KAL3614380.1"/>
    <property type="molecule type" value="Genomic_DNA"/>
</dbReference>
<dbReference type="AlphaFoldDB" id="A0ABD3BC13"/>
<comment type="caution">
    <text evidence="8">The sequence shown here is derived from an EMBL/GenBank/DDBJ whole genome shotgun (WGS) entry which is preliminary data.</text>
</comment>
<dbReference type="InterPro" id="IPR002100">
    <property type="entry name" value="TF_MADSbox"/>
</dbReference>
<dbReference type="Gene3D" id="3.40.1810.10">
    <property type="entry name" value="Transcription factor, MADS-box"/>
    <property type="match status" value="1"/>
</dbReference>
<evidence type="ECO:0000256" key="5">
    <source>
        <dbReference type="ARBA" id="ARBA00023242"/>
    </source>
</evidence>
<evidence type="ECO:0000256" key="2">
    <source>
        <dbReference type="ARBA" id="ARBA00023015"/>
    </source>
</evidence>
<dbReference type="PANTHER" id="PTHR11945">
    <property type="entry name" value="MADS BOX PROTEIN"/>
    <property type="match status" value="1"/>
</dbReference>
<keyword evidence="2" id="KW-0805">Transcription regulation</keyword>
<evidence type="ECO:0000259" key="7">
    <source>
        <dbReference type="PROSITE" id="PS50066"/>
    </source>
</evidence>
<gene>
    <name evidence="8" type="ORF">CASFOL_042454</name>
</gene>
<feature type="coiled-coil region" evidence="6">
    <location>
        <begin position="111"/>
        <end position="138"/>
    </location>
</feature>
<dbReference type="InterPro" id="IPR036879">
    <property type="entry name" value="TF_MADSbox_sf"/>
</dbReference>